<dbReference type="InterPro" id="IPR016055">
    <property type="entry name" value="A-D-PHexomutase_a/b/a-I/II/III"/>
</dbReference>
<dbReference type="EMBL" id="NIXT01004636">
    <property type="protein sequence ID" value="OXE28179.1"/>
    <property type="molecule type" value="Genomic_DNA"/>
</dbReference>
<organism evidence="5 6">
    <name type="scientific">Vibrio parahaemolyticus</name>
    <dbReference type="NCBI Taxonomy" id="670"/>
    <lineage>
        <taxon>Bacteria</taxon>
        <taxon>Pseudomonadati</taxon>
        <taxon>Pseudomonadota</taxon>
        <taxon>Gammaproteobacteria</taxon>
        <taxon>Vibrionales</taxon>
        <taxon>Vibrionaceae</taxon>
        <taxon>Vibrio</taxon>
    </lineage>
</organism>
<feature type="non-terminal residue" evidence="5">
    <location>
        <position position="87"/>
    </location>
</feature>
<accession>A0A227IZA2</accession>
<gene>
    <name evidence="5" type="ORF">CA163_35255</name>
</gene>
<dbReference type="PANTHER" id="PTHR45745:SF1">
    <property type="entry name" value="PHOSPHOGLUCOMUTASE 2B-RELATED"/>
    <property type="match status" value="1"/>
</dbReference>
<reference evidence="5 6" key="1">
    <citation type="journal article" date="2017" name="Appl. Environ. Microbiol.">
        <title>Parallel evolution of two clades of a major Atlantic endemic Vibrio parahaemolyticus pathogen lineage by independent acquisition of related pathogenicity islands.</title>
        <authorList>
            <person name="Xu F."/>
            <person name="Gonzalez-Escalona N."/>
            <person name="Drees K.P."/>
            <person name="Sebra R.P."/>
            <person name="Cooper V.S."/>
            <person name="Jones S.H."/>
            <person name="Whistler C.A."/>
        </authorList>
    </citation>
    <scope>NUCLEOTIDE SEQUENCE [LARGE SCALE GENOMIC DNA]</scope>
    <source>
        <strain evidence="5 6">MAVP-3</strain>
    </source>
</reference>
<comment type="caution">
    <text evidence="5">The sequence shown here is derived from an EMBL/GenBank/DDBJ whole genome shotgun (WGS) entry which is preliminary data.</text>
</comment>
<dbReference type="GO" id="GO:0046872">
    <property type="term" value="F:metal ion binding"/>
    <property type="evidence" value="ECO:0007669"/>
    <property type="project" value="UniProtKB-KW"/>
</dbReference>
<dbReference type="PANTHER" id="PTHR45745">
    <property type="entry name" value="PHOSPHOMANNOMUTASE 45A"/>
    <property type="match status" value="1"/>
</dbReference>
<evidence type="ECO:0000256" key="4">
    <source>
        <dbReference type="SAM" id="MobiDB-lite"/>
    </source>
</evidence>
<feature type="non-terminal residue" evidence="5">
    <location>
        <position position="1"/>
    </location>
</feature>
<evidence type="ECO:0000313" key="5">
    <source>
        <dbReference type="EMBL" id="OXE28179.1"/>
    </source>
</evidence>
<keyword evidence="2" id="KW-0460">Magnesium</keyword>
<keyword evidence="1" id="KW-0479">Metal-binding</keyword>
<evidence type="ECO:0000256" key="1">
    <source>
        <dbReference type="ARBA" id="ARBA00022723"/>
    </source>
</evidence>
<name>A0A227IZA2_VIBPH</name>
<feature type="region of interest" description="Disordered" evidence="4">
    <location>
        <begin position="60"/>
        <end position="87"/>
    </location>
</feature>
<dbReference type="Proteomes" id="UP000214596">
    <property type="component" value="Unassembled WGS sequence"/>
</dbReference>
<dbReference type="GO" id="GO:0005975">
    <property type="term" value="P:carbohydrate metabolic process"/>
    <property type="evidence" value="ECO:0007669"/>
    <property type="project" value="InterPro"/>
</dbReference>
<dbReference type="GO" id="GO:0006166">
    <property type="term" value="P:purine ribonucleoside salvage"/>
    <property type="evidence" value="ECO:0007669"/>
    <property type="project" value="TreeGrafter"/>
</dbReference>
<keyword evidence="3" id="KW-0413">Isomerase</keyword>
<evidence type="ECO:0000256" key="3">
    <source>
        <dbReference type="ARBA" id="ARBA00023235"/>
    </source>
</evidence>
<dbReference type="SUPFAM" id="SSF53738">
    <property type="entry name" value="Phosphoglucomutase, first 3 domains"/>
    <property type="match status" value="1"/>
</dbReference>
<dbReference type="GO" id="GO:0008973">
    <property type="term" value="F:phosphopentomutase activity"/>
    <property type="evidence" value="ECO:0007669"/>
    <property type="project" value="TreeGrafter"/>
</dbReference>
<sequence>GYTVGNKVWDKDGLSAIVAFSQLTGKLKAQGKTLWDKLEALYRQHGFYFNAQRSIALDPNSPPIGDKLRANPPSEIAGKKVSVTEDL</sequence>
<evidence type="ECO:0000256" key="2">
    <source>
        <dbReference type="ARBA" id="ARBA00022842"/>
    </source>
</evidence>
<protein>
    <submittedName>
        <fullName evidence="5">Uncharacterized protein</fullName>
    </submittedName>
</protein>
<dbReference type="AlphaFoldDB" id="A0A227IZA2"/>
<proteinExistence type="predicted"/>
<dbReference type="Gene3D" id="3.40.120.10">
    <property type="entry name" value="Alpha-D-Glucose-1,6-Bisphosphate, subunit A, domain 3"/>
    <property type="match status" value="1"/>
</dbReference>
<evidence type="ECO:0000313" key="6">
    <source>
        <dbReference type="Proteomes" id="UP000214596"/>
    </source>
</evidence>